<dbReference type="InterPro" id="IPR050363">
    <property type="entry name" value="MIP/Aquaporin"/>
</dbReference>
<keyword evidence="3 7" id="KW-0813">Transport</keyword>
<dbReference type="GO" id="GO:0015254">
    <property type="term" value="F:glycerol channel activity"/>
    <property type="evidence" value="ECO:0007669"/>
    <property type="project" value="TreeGrafter"/>
</dbReference>
<evidence type="ECO:0000313" key="10">
    <source>
        <dbReference type="Proteomes" id="UP000593802"/>
    </source>
</evidence>
<dbReference type="InterPro" id="IPR022357">
    <property type="entry name" value="MIP_CS"/>
</dbReference>
<dbReference type="PANTHER" id="PTHR43829:SF9">
    <property type="entry name" value="AQUAPORIN-9"/>
    <property type="match status" value="1"/>
</dbReference>
<gene>
    <name evidence="9" type="primary">glpF</name>
    <name evidence="9" type="ORF">skT53_05720</name>
</gene>
<proteinExistence type="inferred from homology"/>
<dbReference type="NCBIfam" id="TIGR00861">
    <property type="entry name" value="MIP"/>
    <property type="match status" value="1"/>
</dbReference>
<feature type="transmembrane region" description="Helical" evidence="8">
    <location>
        <begin position="83"/>
        <end position="105"/>
    </location>
</feature>
<evidence type="ECO:0000256" key="8">
    <source>
        <dbReference type="SAM" id="Phobius"/>
    </source>
</evidence>
<feature type="transmembrane region" description="Helical" evidence="8">
    <location>
        <begin position="12"/>
        <end position="31"/>
    </location>
</feature>
<dbReference type="KEGG" id="eff:skT53_05720"/>
<evidence type="ECO:0000256" key="7">
    <source>
        <dbReference type="RuleBase" id="RU000477"/>
    </source>
</evidence>
<dbReference type="PROSITE" id="PS51257">
    <property type="entry name" value="PROKAR_LIPOPROTEIN"/>
    <property type="match status" value="1"/>
</dbReference>
<dbReference type="InterPro" id="IPR000425">
    <property type="entry name" value="MIP"/>
</dbReference>
<evidence type="ECO:0000256" key="6">
    <source>
        <dbReference type="ARBA" id="ARBA00023136"/>
    </source>
</evidence>
<evidence type="ECO:0000313" key="9">
    <source>
        <dbReference type="EMBL" id="BCJ85587.1"/>
    </source>
</evidence>
<dbReference type="GO" id="GO:0005886">
    <property type="term" value="C:plasma membrane"/>
    <property type="evidence" value="ECO:0007669"/>
    <property type="project" value="TreeGrafter"/>
</dbReference>
<dbReference type="AlphaFoldDB" id="A0A7I8D6G3"/>
<evidence type="ECO:0000256" key="1">
    <source>
        <dbReference type="ARBA" id="ARBA00004141"/>
    </source>
</evidence>
<feature type="transmembrane region" description="Helical" evidence="8">
    <location>
        <begin position="43"/>
        <end position="62"/>
    </location>
</feature>
<keyword evidence="5 8" id="KW-1133">Transmembrane helix</keyword>
<feature type="transmembrane region" description="Helical" evidence="8">
    <location>
        <begin position="227"/>
        <end position="250"/>
    </location>
</feature>
<dbReference type="RefSeq" id="WP_200759690.1">
    <property type="nucleotide sequence ID" value="NZ_AP023366.1"/>
</dbReference>
<protein>
    <submittedName>
        <fullName evidence="9">Aquaporin</fullName>
    </submittedName>
</protein>
<keyword evidence="4 7" id="KW-0812">Transmembrane</keyword>
<dbReference type="Pfam" id="PF00230">
    <property type="entry name" value="MIP"/>
    <property type="match status" value="1"/>
</dbReference>
<sequence length="281" mass="29448">MNGLKGELTAEFIGSFILIFVGAGCVAGFVLNGAQYGMWEISIVWGLGISMALYLTAAISGAHINPAVTIALAVYREFPLGKVLPYIMAQIAGTFTAAAVVYGLYRNGFLQYEATKGIVRGSAESQVTASIFSTYPAPYLSVVEAAIVEIVITAFLVAAIFAFIDDRNAFAPSKALFPLAVGILVAVIGGSFGTLTGFAMNPARDFGPKLFAALAGWGKVALPGPHGYFWVPIIAPIVGALIGGGAYDLFIRRFLPVDKSVTEVDSVQKGTDVSAEKGFSV</sequence>
<organism evidence="9 10">
    <name type="scientific">Effusibacillus dendaii</name>
    <dbReference type="NCBI Taxonomy" id="2743772"/>
    <lineage>
        <taxon>Bacteria</taxon>
        <taxon>Bacillati</taxon>
        <taxon>Bacillota</taxon>
        <taxon>Bacilli</taxon>
        <taxon>Bacillales</taxon>
        <taxon>Alicyclobacillaceae</taxon>
        <taxon>Effusibacillus</taxon>
    </lineage>
</organism>
<evidence type="ECO:0000256" key="2">
    <source>
        <dbReference type="ARBA" id="ARBA00006175"/>
    </source>
</evidence>
<dbReference type="Proteomes" id="UP000593802">
    <property type="component" value="Chromosome"/>
</dbReference>
<dbReference type="SUPFAM" id="SSF81338">
    <property type="entry name" value="Aquaporin-like"/>
    <property type="match status" value="1"/>
</dbReference>
<name>A0A7I8D6G3_9BACL</name>
<dbReference type="CDD" id="cd00333">
    <property type="entry name" value="MIP"/>
    <property type="match status" value="1"/>
</dbReference>
<dbReference type="PANTHER" id="PTHR43829">
    <property type="entry name" value="AQUAPORIN OR AQUAGLYCEROPORIN RELATED"/>
    <property type="match status" value="1"/>
</dbReference>
<feature type="transmembrane region" description="Helical" evidence="8">
    <location>
        <begin position="176"/>
        <end position="200"/>
    </location>
</feature>
<feature type="transmembrane region" description="Helical" evidence="8">
    <location>
        <begin position="145"/>
        <end position="164"/>
    </location>
</feature>
<dbReference type="Gene3D" id="1.20.1080.10">
    <property type="entry name" value="Glycerol uptake facilitator protein"/>
    <property type="match status" value="1"/>
</dbReference>
<keyword evidence="10" id="KW-1185">Reference proteome</keyword>
<dbReference type="EMBL" id="AP023366">
    <property type="protein sequence ID" value="BCJ85587.1"/>
    <property type="molecule type" value="Genomic_DNA"/>
</dbReference>
<evidence type="ECO:0000256" key="3">
    <source>
        <dbReference type="ARBA" id="ARBA00022448"/>
    </source>
</evidence>
<evidence type="ECO:0000256" key="5">
    <source>
        <dbReference type="ARBA" id="ARBA00022989"/>
    </source>
</evidence>
<dbReference type="InterPro" id="IPR023271">
    <property type="entry name" value="Aquaporin-like"/>
</dbReference>
<keyword evidence="6 8" id="KW-0472">Membrane</keyword>
<dbReference type="PROSITE" id="PS00221">
    <property type="entry name" value="MIP"/>
    <property type="match status" value="1"/>
</dbReference>
<evidence type="ECO:0000256" key="4">
    <source>
        <dbReference type="ARBA" id="ARBA00022692"/>
    </source>
</evidence>
<accession>A0A7I8D6G3</accession>
<comment type="subcellular location">
    <subcellularLocation>
        <location evidence="1">Membrane</location>
        <topology evidence="1">Multi-pass membrane protein</topology>
    </subcellularLocation>
</comment>
<dbReference type="PRINTS" id="PR00783">
    <property type="entry name" value="MINTRINSICP"/>
</dbReference>
<comment type="similarity">
    <text evidence="2 7">Belongs to the MIP/aquaporin (TC 1.A.8) family.</text>
</comment>
<reference evidence="9 10" key="1">
    <citation type="submission" date="2020-08" db="EMBL/GenBank/DDBJ databases">
        <title>Complete Genome Sequence of Effusibacillus dendaii Strain skT53, Isolated from Farmland soil.</title>
        <authorList>
            <person name="Konishi T."/>
            <person name="Kawasaki H."/>
        </authorList>
    </citation>
    <scope>NUCLEOTIDE SEQUENCE [LARGE SCALE GENOMIC DNA]</scope>
    <source>
        <strain evidence="10">skT53</strain>
    </source>
</reference>